<comment type="caution">
    <text evidence="1">The sequence shown here is derived from an EMBL/GenBank/DDBJ whole genome shotgun (WGS) entry which is preliminary data.</text>
</comment>
<name>A0ABD1HJV7_SALDI</name>
<dbReference type="EMBL" id="JBEAFC010000006">
    <property type="protein sequence ID" value="KAL1555354.1"/>
    <property type="molecule type" value="Genomic_DNA"/>
</dbReference>
<dbReference type="EC" id="1.1.1.8" evidence="1"/>
<dbReference type="GO" id="GO:0141152">
    <property type="term" value="F:glycerol-3-phosphate dehydrogenase (NAD+) activity"/>
    <property type="evidence" value="ECO:0007669"/>
    <property type="project" value="UniProtKB-EC"/>
</dbReference>
<proteinExistence type="predicted"/>
<keyword evidence="2" id="KW-1185">Reference proteome</keyword>
<sequence length="152" mass="17599">MVGSIEFASNYSYSNEVVQSSNGSDKKLEKLCRYLGKPDGDLLKIGGDAWRSVFASLLQDSCGQYRDKVQIRIWRRPGRVVARAEHLFEVIYSREDVLRRLISRCTYLRYVEARLGDRTLYADEILKDGLCLNMIDDKHGFCIFLRLRFGSF</sequence>
<organism evidence="1 2">
    <name type="scientific">Salvia divinorum</name>
    <name type="common">Maria pastora</name>
    <name type="synonym">Diviner's sage</name>
    <dbReference type="NCBI Taxonomy" id="28513"/>
    <lineage>
        <taxon>Eukaryota</taxon>
        <taxon>Viridiplantae</taxon>
        <taxon>Streptophyta</taxon>
        <taxon>Embryophyta</taxon>
        <taxon>Tracheophyta</taxon>
        <taxon>Spermatophyta</taxon>
        <taxon>Magnoliopsida</taxon>
        <taxon>eudicotyledons</taxon>
        <taxon>Gunneridae</taxon>
        <taxon>Pentapetalae</taxon>
        <taxon>asterids</taxon>
        <taxon>lamiids</taxon>
        <taxon>Lamiales</taxon>
        <taxon>Lamiaceae</taxon>
        <taxon>Nepetoideae</taxon>
        <taxon>Mentheae</taxon>
        <taxon>Salviinae</taxon>
        <taxon>Salvia</taxon>
        <taxon>Salvia subgen. Calosphace</taxon>
    </lineage>
</organism>
<reference evidence="1 2" key="1">
    <citation type="submission" date="2024-06" db="EMBL/GenBank/DDBJ databases">
        <title>A chromosome level genome sequence of Diviner's sage (Salvia divinorum).</title>
        <authorList>
            <person name="Ford S.A."/>
            <person name="Ro D.-K."/>
            <person name="Ness R.W."/>
            <person name="Phillips M.A."/>
        </authorList>
    </citation>
    <scope>NUCLEOTIDE SEQUENCE [LARGE SCALE GENOMIC DNA]</scope>
    <source>
        <strain evidence="1">SAF-2024a</strain>
        <tissue evidence="1">Leaf</tissue>
    </source>
</reference>
<keyword evidence="1" id="KW-0560">Oxidoreductase</keyword>
<protein>
    <submittedName>
        <fullName evidence="1">Glycerol-3-phosphate dehydrogenase (NAD(+))</fullName>
        <ecNumber evidence="1">1.1.1.8</ecNumber>
    </submittedName>
</protein>
<evidence type="ECO:0000313" key="2">
    <source>
        <dbReference type="Proteomes" id="UP001567538"/>
    </source>
</evidence>
<evidence type="ECO:0000313" key="1">
    <source>
        <dbReference type="EMBL" id="KAL1555354.1"/>
    </source>
</evidence>
<accession>A0ABD1HJV7</accession>
<dbReference type="Proteomes" id="UP001567538">
    <property type="component" value="Unassembled WGS sequence"/>
</dbReference>
<dbReference type="AlphaFoldDB" id="A0ABD1HJV7"/>
<gene>
    <name evidence="1" type="ORF">AAHA92_15808</name>
</gene>